<dbReference type="GO" id="GO:0008157">
    <property type="term" value="F:protein phosphatase 1 binding"/>
    <property type="evidence" value="ECO:0007669"/>
    <property type="project" value="TreeGrafter"/>
</dbReference>
<feature type="domain" description="C3H1-type" evidence="7">
    <location>
        <begin position="1017"/>
        <end position="1045"/>
    </location>
</feature>
<protein>
    <recommendedName>
        <fullName evidence="11">Serine/threonine-protein phosphatase 1 regulatory subunit 10</fullName>
    </recommendedName>
</protein>
<feature type="compositionally biased region" description="Basic and acidic residues" evidence="6">
    <location>
        <begin position="344"/>
        <end position="382"/>
    </location>
</feature>
<organism evidence="9 10">
    <name type="scientific">Diatraea saccharalis</name>
    <name type="common">sugarcane borer</name>
    <dbReference type="NCBI Taxonomy" id="40085"/>
    <lineage>
        <taxon>Eukaryota</taxon>
        <taxon>Metazoa</taxon>
        <taxon>Ecdysozoa</taxon>
        <taxon>Arthropoda</taxon>
        <taxon>Hexapoda</taxon>
        <taxon>Insecta</taxon>
        <taxon>Pterygota</taxon>
        <taxon>Neoptera</taxon>
        <taxon>Endopterygota</taxon>
        <taxon>Lepidoptera</taxon>
        <taxon>Glossata</taxon>
        <taxon>Ditrysia</taxon>
        <taxon>Pyraloidea</taxon>
        <taxon>Crambidae</taxon>
        <taxon>Crambinae</taxon>
        <taxon>Diatraea</taxon>
    </lineage>
</organism>
<dbReference type="InterPro" id="IPR000571">
    <property type="entry name" value="Znf_CCCH"/>
</dbReference>
<evidence type="ECO:0000256" key="5">
    <source>
        <dbReference type="PROSITE-ProRule" id="PRU00723"/>
    </source>
</evidence>
<keyword evidence="10" id="KW-1185">Reference proteome</keyword>
<keyword evidence="1 5" id="KW-0479">Metal-binding</keyword>
<evidence type="ECO:0000313" key="10">
    <source>
        <dbReference type="Proteomes" id="UP001153714"/>
    </source>
</evidence>
<evidence type="ECO:0000259" key="7">
    <source>
        <dbReference type="PROSITE" id="PS50103"/>
    </source>
</evidence>
<sequence length="1049" mass="116746">MPRIDPVQLLNCLSVLLSPNGGIKSRNEVQRLAGLMTKFSKKLVSKCIYIQILKCTETELLGLFMGSGGWLLVHMWLTESIVAKNWPLVKELLELLLLCPVDIERLKTNNCPKLVKELSKDGNHFAIRALASKLVEQWLKTVKGEPVIPILESEITQLIATAQAEVCKSEIGTKLEDTNTEKVSADIKTDLRNDGDSKSYNIESVPNSVVKNEDVIVKENKELEEDKETLPVLKISLKDGKQIISNMDDEETKEESITEKSNDKHKRSKEKSSENSNSKSSSSKHSSKSRSSSSSDKHKSSHRSSSSSSSSSRSKDSKHKDKHSSSKSKSESRKSSDRSSSSSSKDKDERSNKSDKSKSRDKEKEKIQDKDQDKNKLDKNDKTANLQKTSNDKLEDSPTPSIHKLGKIPKLSEVKKEKPSISIEVRKPDDPKPKTVKTFHSKFRKHGLEEEVKPPPSRASFINKKVAPAPSPTVPIPKRPSPVHTESPPEKKLKAVEPLEKPGSIKLIPAKPKRKYSFSIISQIFSLILIIFTGKNCHPEASCVARSVLFSLGCYNIIAMLLLESDMFMDALNASATNKKEPKKRKRRTSGSKDGNAPSDGSPPHTPSSIVTSPNSESKSVPPRFYQDTLDTEENKEKPVQGPEIKDNTDAEVPKNEPEESMDTTEPHTLTINGLKGVLCYHKRKGPKKSIKWKPDSELEEIQYFELDETERVNVTKTFTDMKYLERINEREAFQKARNLSNDDIMEEKTIWRPLIPVDVDGQIQVEHGKNSKEKDIQALRQKGTLQPLYFHKSMIPDSPFEPDPETHTYSEPTIIPLEDITGNQDNISDFRNMPWPEPKGTAPPSSSNINMPTMFPPPIAQFPNGFPNPQFSGVGGFQGPNMVPPDWQNGVPPHLINNGIPGPMNPAPLTPGAIPPGNVPPGMMMPSETMMMTPDMFGGPNGMFPVPPEGFNMQQNMFPMEYNLPGPQGPGPEGFPVPGNFRGAMRGGRGGGHWRGKSNNNWEGEPQRGRGGHSRGSRKAVCIYFKRRGSCRHGDNCSFLHIAPNNPY</sequence>
<evidence type="ECO:0000256" key="6">
    <source>
        <dbReference type="SAM" id="MobiDB-lite"/>
    </source>
</evidence>
<dbReference type="SUPFAM" id="SSF47676">
    <property type="entry name" value="Conserved domain common to transcription factors TFIIS, elongin A, CRSP70"/>
    <property type="match status" value="1"/>
</dbReference>
<feature type="compositionally biased region" description="Basic and acidic residues" evidence="6">
    <location>
        <begin position="410"/>
        <end position="433"/>
    </location>
</feature>
<dbReference type="GO" id="GO:0005634">
    <property type="term" value="C:nucleus"/>
    <property type="evidence" value="ECO:0007669"/>
    <property type="project" value="UniProtKB-SubCell"/>
</dbReference>
<feature type="compositionally biased region" description="Basic and acidic residues" evidence="6">
    <location>
        <begin position="328"/>
        <end position="337"/>
    </location>
</feature>
<evidence type="ECO:0000256" key="4">
    <source>
        <dbReference type="PROSITE-ProRule" id="PRU00649"/>
    </source>
</evidence>
<dbReference type="GO" id="GO:0072357">
    <property type="term" value="C:PTW/PP1 phosphatase complex"/>
    <property type="evidence" value="ECO:0007669"/>
    <property type="project" value="TreeGrafter"/>
</dbReference>
<feature type="compositionally biased region" description="Low complexity" evidence="6">
    <location>
        <begin position="303"/>
        <end position="312"/>
    </location>
</feature>
<feature type="region of interest" description="Disordered" evidence="6">
    <location>
        <begin position="245"/>
        <end position="437"/>
    </location>
</feature>
<evidence type="ECO:0000259" key="8">
    <source>
        <dbReference type="PROSITE" id="PS51319"/>
    </source>
</evidence>
<evidence type="ECO:0000256" key="2">
    <source>
        <dbReference type="ARBA" id="ARBA00022771"/>
    </source>
</evidence>
<dbReference type="AlphaFoldDB" id="A0A9N9W8Q2"/>
<dbReference type="Proteomes" id="UP001153714">
    <property type="component" value="Chromosome 12"/>
</dbReference>
<dbReference type="PROSITE" id="PS51319">
    <property type="entry name" value="TFIIS_N"/>
    <property type="match status" value="1"/>
</dbReference>
<dbReference type="PANTHER" id="PTHR46557">
    <property type="entry name" value="SERINE/THREONINE-PROTEIN PHOSPHATASE 1 REGULATORY SUBUNIT 10-RELATED"/>
    <property type="match status" value="1"/>
</dbReference>
<feature type="region of interest" description="Disordered" evidence="6">
    <location>
        <begin position="466"/>
        <end position="491"/>
    </location>
</feature>
<feature type="compositionally biased region" description="Polar residues" evidence="6">
    <location>
        <begin position="607"/>
        <end position="619"/>
    </location>
</feature>
<keyword evidence="4" id="KW-0539">Nucleus</keyword>
<feature type="zinc finger region" description="C3H1-type" evidence="5">
    <location>
        <begin position="1017"/>
        <end position="1045"/>
    </location>
</feature>
<dbReference type="InterPro" id="IPR017923">
    <property type="entry name" value="TFIIS_N"/>
</dbReference>
<dbReference type="EMBL" id="OU893343">
    <property type="protein sequence ID" value="CAG9784508.1"/>
    <property type="molecule type" value="Genomic_DNA"/>
</dbReference>
<gene>
    <name evidence="9" type="ORF">DIATSA_LOCUS2599</name>
</gene>
<feature type="region of interest" description="Disordered" evidence="6">
    <location>
        <begin position="577"/>
        <end position="667"/>
    </location>
</feature>
<feature type="region of interest" description="Disordered" evidence="6">
    <location>
        <begin position="987"/>
        <end position="1018"/>
    </location>
</feature>
<dbReference type="SUPFAM" id="SSF90229">
    <property type="entry name" value="CCCH zinc finger"/>
    <property type="match status" value="1"/>
</dbReference>
<feature type="compositionally biased region" description="Pro residues" evidence="6">
    <location>
        <begin position="469"/>
        <end position="480"/>
    </location>
</feature>
<name>A0A9N9W8Q2_9NEOP</name>
<reference evidence="9" key="1">
    <citation type="submission" date="2021-12" db="EMBL/GenBank/DDBJ databases">
        <authorList>
            <person name="King R."/>
        </authorList>
    </citation>
    <scope>NUCLEOTIDE SEQUENCE</scope>
</reference>
<evidence type="ECO:0000256" key="3">
    <source>
        <dbReference type="ARBA" id="ARBA00022833"/>
    </source>
</evidence>
<dbReference type="OrthoDB" id="2138378at2759"/>
<evidence type="ECO:0008006" key="11">
    <source>
        <dbReference type="Google" id="ProtNLM"/>
    </source>
</evidence>
<keyword evidence="3 5" id="KW-0862">Zinc</keyword>
<comment type="subcellular location">
    <subcellularLocation>
        <location evidence="4">Nucleus</location>
    </subcellularLocation>
</comment>
<dbReference type="InterPro" id="IPR036855">
    <property type="entry name" value="Znf_CCCH_sf"/>
</dbReference>
<keyword evidence="2 5" id="KW-0863">Zinc-finger</keyword>
<dbReference type="Gene3D" id="1.20.930.10">
    <property type="entry name" value="Conserved domain common to transcription factors TFIIS, elongin A, CRSP70"/>
    <property type="match status" value="1"/>
</dbReference>
<dbReference type="InterPro" id="IPR035441">
    <property type="entry name" value="TFIIS/LEDGF_dom_sf"/>
</dbReference>
<feature type="domain" description="TFIIS N-terminal" evidence="8">
    <location>
        <begin position="71"/>
        <end position="145"/>
    </location>
</feature>
<evidence type="ECO:0000256" key="1">
    <source>
        <dbReference type="ARBA" id="ARBA00022723"/>
    </source>
</evidence>
<dbReference type="PROSITE" id="PS50103">
    <property type="entry name" value="ZF_C3H1"/>
    <property type="match status" value="1"/>
</dbReference>
<evidence type="ECO:0000313" key="9">
    <source>
        <dbReference type="EMBL" id="CAG9784508.1"/>
    </source>
</evidence>
<feature type="compositionally biased region" description="Basic residues" evidence="6">
    <location>
        <begin position="581"/>
        <end position="590"/>
    </location>
</feature>
<proteinExistence type="predicted"/>
<dbReference type="SMART" id="SM00356">
    <property type="entry name" value="ZnF_C3H1"/>
    <property type="match status" value="1"/>
</dbReference>
<dbReference type="Pfam" id="PF00642">
    <property type="entry name" value="zf-CCCH"/>
    <property type="match status" value="1"/>
</dbReference>
<dbReference type="Pfam" id="PF08711">
    <property type="entry name" value="Med26"/>
    <property type="match status" value="1"/>
</dbReference>
<dbReference type="PANTHER" id="PTHR46557:SF1">
    <property type="entry name" value="SERINE_THREONINE-PROTEIN PHOSPHATASE 1 REGULATORY SUBUNIT 10"/>
    <property type="match status" value="1"/>
</dbReference>
<accession>A0A9N9W8Q2</accession>
<dbReference type="GO" id="GO:0000785">
    <property type="term" value="C:chromatin"/>
    <property type="evidence" value="ECO:0007669"/>
    <property type="project" value="TreeGrafter"/>
</dbReference>
<feature type="compositionally biased region" description="Basic and acidic residues" evidence="6">
    <location>
        <begin position="633"/>
        <end position="658"/>
    </location>
</feature>
<feature type="compositionally biased region" description="Low complexity" evidence="6">
    <location>
        <begin position="274"/>
        <end position="294"/>
    </location>
</feature>
<dbReference type="Gene3D" id="4.10.1000.10">
    <property type="entry name" value="Zinc finger, CCCH-type"/>
    <property type="match status" value="1"/>
</dbReference>
<dbReference type="GO" id="GO:0008270">
    <property type="term" value="F:zinc ion binding"/>
    <property type="evidence" value="ECO:0007669"/>
    <property type="project" value="UniProtKB-KW"/>
</dbReference>
<reference evidence="9" key="2">
    <citation type="submission" date="2022-10" db="EMBL/GenBank/DDBJ databases">
        <authorList>
            <consortium name="ENA_rothamsted_submissions"/>
            <consortium name="culmorum"/>
            <person name="King R."/>
        </authorList>
    </citation>
    <scope>NUCLEOTIDE SEQUENCE</scope>
</reference>